<dbReference type="InterPro" id="IPR038117">
    <property type="entry name" value="BofC_C_sf"/>
</dbReference>
<accession>A0ABW0HLK0</accession>
<evidence type="ECO:0000259" key="2">
    <source>
        <dbReference type="Pfam" id="PF08955"/>
    </source>
</evidence>
<dbReference type="InterPro" id="IPR015050">
    <property type="entry name" value="BofC_C"/>
</dbReference>
<keyword evidence="4" id="KW-1185">Reference proteome</keyword>
<evidence type="ECO:0000313" key="4">
    <source>
        <dbReference type="Proteomes" id="UP001596113"/>
    </source>
</evidence>
<keyword evidence="1" id="KW-0812">Transmembrane</keyword>
<sequence>MSRLRLWKELKKSLKRKRRHVWALGAGAAVFLLSVLTGVWMARAFVGHALGTSTVPIDSATIVAGTIEPSITDSGSSPRAAVLAELSKRKGNVKLVLHRTYLCGEETRQLGRMTAAEAGELLKAHREWGASLEAAGKLTVEETIDDLSPACRQTSYMGIDKDGNLSLFDGPPWQEKVVRTFFQLDVDMMESRMNEESIRELSRGIRISDKDAYNSVLSSLGEFAALRSQAAPQQGP</sequence>
<dbReference type="Proteomes" id="UP001596113">
    <property type="component" value="Unassembled WGS sequence"/>
</dbReference>
<proteinExistence type="predicted"/>
<dbReference type="RefSeq" id="WP_378130168.1">
    <property type="nucleotide sequence ID" value="NZ_JBHSMI010000009.1"/>
</dbReference>
<feature type="transmembrane region" description="Helical" evidence="1">
    <location>
        <begin position="21"/>
        <end position="42"/>
    </location>
</feature>
<keyword evidence="1" id="KW-1133">Transmembrane helix</keyword>
<comment type="caution">
    <text evidence="3">The sequence shown here is derived from an EMBL/GenBank/DDBJ whole genome shotgun (WGS) entry which is preliminary data.</text>
</comment>
<reference evidence="4" key="1">
    <citation type="journal article" date="2019" name="Int. J. Syst. Evol. Microbiol.">
        <title>The Global Catalogue of Microorganisms (GCM) 10K type strain sequencing project: providing services to taxonomists for standard genome sequencing and annotation.</title>
        <authorList>
            <consortium name="The Broad Institute Genomics Platform"/>
            <consortium name="The Broad Institute Genome Sequencing Center for Infectious Disease"/>
            <person name="Wu L."/>
            <person name="Ma J."/>
        </authorList>
    </citation>
    <scope>NUCLEOTIDE SEQUENCE [LARGE SCALE GENOMIC DNA]</scope>
    <source>
        <strain evidence="4">CGMCC 1.18575</strain>
    </source>
</reference>
<evidence type="ECO:0000256" key="1">
    <source>
        <dbReference type="SAM" id="Phobius"/>
    </source>
</evidence>
<dbReference type="Gene3D" id="3.30.70.1740">
    <property type="entry name" value="Bypass-of-forespore C, C-terminal domain"/>
    <property type="match status" value="1"/>
</dbReference>
<feature type="domain" description="Bypass of forespore C C-terminal" evidence="2">
    <location>
        <begin position="145"/>
        <end position="220"/>
    </location>
</feature>
<organism evidence="3 4">
    <name type="scientific">Cohnella soli</name>
    <dbReference type="NCBI Taxonomy" id="425005"/>
    <lineage>
        <taxon>Bacteria</taxon>
        <taxon>Bacillati</taxon>
        <taxon>Bacillota</taxon>
        <taxon>Bacilli</taxon>
        <taxon>Bacillales</taxon>
        <taxon>Paenibacillaceae</taxon>
        <taxon>Cohnella</taxon>
    </lineage>
</organism>
<keyword evidence="1" id="KW-0472">Membrane</keyword>
<name>A0ABW0HLK0_9BACL</name>
<dbReference type="EMBL" id="JBHSMI010000009">
    <property type="protein sequence ID" value="MFC5402070.1"/>
    <property type="molecule type" value="Genomic_DNA"/>
</dbReference>
<evidence type="ECO:0000313" key="3">
    <source>
        <dbReference type="EMBL" id="MFC5402070.1"/>
    </source>
</evidence>
<dbReference type="Pfam" id="PF08955">
    <property type="entry name" value="BofC_C"/>
    <property type="match status" value="1"/>
</dbReference>
<protein>
    <submittedName>
        <fullName evidence="3">BofC C-terminal domain-containing protein</fullName>
    </submittedName>
</protein>
<gene>
    <name evidence="3" type="ORF">ACFPOF_04905</name>
</gene>